<evidence type="ECO:0000313" key="2">
    <source>
        <dbReference type="Proteomes" id="UP000053433"/>
    </source>
</evidence>
<dbReference type="InterPro" id="IPR014975">
    <property type="entry name" value="DUF1836"/>
</dbReference>
<gene>
    <name evidence="1" type="ORF">ASJ35_00180</name>
</gene>
<accession>A0A0W7TV77</accession>
<organism evidence="1 2">
    <name type="scientific">Ruthenibacterium lactatiformans</name>
    <dbReference type="NCBI Taxonomy" id="1550024"/>
    <lineage>
        <taxon>Bacteria</taxon>
        <taxon>Bacillati</taxon>
        <taxon>Bacillota</taxon>
        <taxon>Clostridia</taxon>
        <taxon>Eubacteriales</taxon>
        <taxon>Oscillospiraceae</taxon>
        <taxon>Ruthenibacterium</taxon>
    </lineage>
</organism>
<dbReference type="PANTHER" id="PTHR40056:SF1">
    <property type="entry name" value="DUF1836 DOMAIN-CONTAINING PROTEIN"/>
    <property type="match status" value="1"/>
</dbReference>
<dbReference type="Proteomes" id="UP000053433">
    <property type="component" value="Unassembled WGS sequence"/>
</dbReference>
<name>A0A0W7TV77_9FIRM</name>
<protein>
    <recommendedName>
        <fullName evidence="3">DUF1836 domain-containing protein</fullName>
    </recommendedName>
</protein>
<dbReference type="EMBL" id="LMUA01000001">
    <property type="protein sequence ID" value="KUE77746.1"/>
    <property type="molecule type" value="Genomic_DNA"/>
</dbReference>
<reference evidence="1 2" key="1">
    <citation type="submission" date="2015-10" db="EMBL/GenBank/DDBJ databases">
        <title>A novel member of the family Ruminococcaceae isolated from human faeces.</title>
        <authorList>
            <person name="Shkoporov A.N."/>
            <person name="Chaplin A.V."/>
            <person name="Motuzova O.V."/>
            <person name="Kafarskaia L.I."/>
            <person name="Efimov B.A."/>
        </authorList>
    </citation>
    <scope>NUCLEOTIDE SEQUENCE [LARGE SCALE GENOMIC DNA]</scope>
    <source>
        <strain evidence="1 2">668</strain>
    </source>
</reference>
<dbReference type="PANTHER" id="PTHR40056">
    <property type="entry name" value="HYPOTHETICAL CYTOSOLIC PROTEIN"/>
    <property type="match status" value="1"/>
</dbReference>
<evidence type="ECO:0008006" key="3">
    <source>
        <dbReference type="Google" id="ProtNLM"/>
    </source>
</evidence>
<evidence type="ECO:0000313" key="1">
    <source>
        <dbReference type="EMBL" id="KUE77746.1"/>
    </source>
</evidence>
<proteinExistence type="predicted"/>
<sequence>MEINNSVAAWSAGLAAQRLPRWDELPDIDLYLDQVLTLLDKYLGPFLPENGGHALTASMINNYVKLRIVPAPVKKRYGRVQLAYLLVIGLLKQVLPIPDVKTLLESQFEGGAEKRGFAKAFDCFCTLQETAFADMARQAAQLETAAGTRPALAMEMAVRANASKTLAEKLIAPDAHLSKTFKNVSTN</sequence>
<dbReference type="AlphaFoldDB" id="A0A0W7TV77"/>
<comment type="caution">
    <text evidence="1">The sequence shown here is derived from an EMBL/GenBank/DDBJ whole genome shotgun (WGS) entry which is preliminary data.</text>
</comment>
<dbReference type="RefSeq" id="WP_058722549.1">
    <property type="nucleotide sequence ID" value="NZ_CAOJUJ010000002.1"/>
</dbReference>
<dbReference type="Pfam" id="PF08876">
    <property type="entry name" value="DUF1836"/>
    <property type="match status" value="1"/>
</dbReference>